<feature type="domain" description="HTH cro/C1-type" evidence="4">
    <location>
        <begin position="15"/>
        <end position="69"/>
    </location>
</feature>
<dbReference type="GO" id="GO:0003700">
    <property type="term" value="F:DNA-binding transcription factor activity"/>
    <property type="evidence" value="ECO:0007669"/>
    <property type="project" value="TreeGrafter"/>
</dbReference>
<dbReference type="PANTHER" id="PTHR46797:SF23">
    <property type="entry name" value="HTH-TYPE TRANSCRIPTIONAL REGULATOR SUTR"/>
    <property type="match status" value="1"/>
</dbReference>
<evidence type="ECO:0000256" key="1">
    <source>
        <dbReference type="ARBA" id="ARBA00023015"/>
    </source>
</evidence>
<proteinExistence type="predicted"/>
<dbReference type="InterPro" id="IPR050807">
    <property type="entry name" value="TransReg_Diox_bact_type"/>
</dbReference>
<dbReference type="InterPro" id="IPR010982">
    <property type="entry name" value="Lambda_DNA-bd_dom_sf"/>
</dbReference>
<evidence type="ECO:0000259" key="4">
    <source>
        <dbReference type="PROSITE" id="PS50943"/>
    </source>
</evidence>
<keyword evidence="2" id="KW-0238">DNA-binding</keyword>
<organism evidence="5 6">
    <name type="scientific">Legionella septentrionalis</name>
    <dbReference type="NCBI Taxonomy" id="2498109"/>
    <lineage>
        <taxon>Bacteria</taxon>
        <taxon>Pseudomonadati</taxon>
        <taxon>Pseudomonadota</taxon>
        <taxon>Gammaproteobacteria</taxon>
        <taxon>Legionellales</taxon>
        <taxon>Legionellaceae</taxon>
        <taxon>Legionella</taxon>
    </lineage>
</organism>
<dbReference type="InterPro" id="IPR001387">
    <property type="entry name" value="Cro/C1-type_HTH"/>
</dbReference>
<keyword evidence="3" id="KW-0804">Transcription</keyword>
<dbReference type="AlphaFoldDB" id="A0A3S0V9I7"/>
<dbReference type="RefSeq" id="WP_127111517.1">
    <property type="nucleotide sequence ID" value="NZ_RZGR01000040.1"/>
</dbReference>
<evidence type="ECO:0000256" key="2">
    <source>
        <dbReference type="ARBA" id="ARBA00023125"/>
    </source>
</evidence>
<dbReference type="SUPFAM" id="SSF47413">
    <property type="entry name" value="lambda repressor-like DNA-binding domains"/>
    <property type="match status" value="1"/>
</dbReference>
<dbReference type="CDD" id="cd00093">
    <property type="entry name" value="HTH_XRE"/>
    <property type="match status" value="1"/>
</dbReference>
<evidence type="ECO:0000256" key="3">
    <source>
        <dbReference type="ARBA" id="ARBA00023163"/>
    </source>
</evidence>
<keyword evidence="6" id="KW-1185">Reference proteome</keyword>
<dbReference type="Gene3D" id="1.10.260.40">
    <property type="entry name" value="lambda repressor-like DNA-binding domains"/>
    <property type="match status" value="1"/>
</dbReference>
<dbReference type="PANTHER" id="PTHR46797">
    <property type="entry name" value="HTH-TYPE TRANSCRIPTIONAL REGULATOR"/>
    <property type="match status" value="1"/>
</dbReference>
<dbReference type="Pfam" id="PF01381">
    <property type="entry name" value="HTH_3"/>
    <property type="match status" value="1"/>
</dbReference>
<comment type="caution">
    <text evidence="5">The sequence shown here is derived from an EMBL/GenBank/DDBJ whole genome shotgun (WGS) entry which is preliminary data.</text>
</comment>
<dbReference type="PROSITE" id="PS50943">
    <property type="entry name" value="HTH_CROC1"/>
    <property type="match status" value="1"/>
</dbReference>
<evidence type="ECO:0000313" key="6">
    <source>
        <dbReference type="Proteomes" id="UP000288012"/>
    </source>
</evidence>
<accession>A0A3S0V9I7</accession>
<dbReference type="SMART" id="SM00530">
    <property type="entry name" value="HTH_XRE"/>
    <property type="match status" value="1"/>
</dbReference>
<sequence length="82" mass="9111">MRKKHPALITLGTNIRELRKSKGFSQESFADEAGLDRTYMGGVERGERNLATLNLIRIAAALNIEVGELFPPIKSLEELVSQ</sequence>
<protein>
    <submittedName>
        <fullName evidence="5">XRE family transcriptional regulator</fullName>
    </submittedName>
</protein>
<reference evidence="5 6" key="1">
    <citation type="submission" date="2018-12" db="EMBL/GenBank/DDBJ databases">
        <title>Legionella sp,whole genome shotgun sequence.</title>
        <authorList>
            <person name="Wu H."/>
        </authorList>
    </citation>
    <scope>NUCLEOTIDE SEQUENCE [LARGE SCALE GENOMIC DNA]</scope>
    <source>
        <strain evidence="6">km714</strain>
    </source>
</reference>
<dbReference type="GO" id="GO:0003677">
    <property type="term" value="F:DNA binding"/>
    <property type="evidence" value="ECO:0007669"/>
    <property type="project" value="UniProtKB-KW"/>
</dbReference>
<evidence type="ECO:0000313" key="5">
    <source>
        <dbReference type="EMBL" id="RUQ81520.1"/>
    </source>
</evidence>
<keyword evidence="1" id="KW-0805">Transcription regulation</keyword>
<gene>
    <name evidence="5" type="ORF">EKM59_10525</name>
</gene>
<name>A0A3S0V9I7_9GAMM</name>
<dbReference type="Proteomes" id="UP000288012">
    <property type="component" value="Unassembled WGS sequence"/>
</dbReference>
<dbReference type="GO" id="GO:0005829">
    <property type="term" value="C:cytosol"/>
    <property type="evidence" value="ECO:0007669"/>
    <property type="project" value="TreeGrafter"/>
</dbReference>
<dbReference type="EMBL" id="RZGR01000040">
    <property type="protein sequence ID" value="RUQ81520.1"/>
    <property type="molecule type" value="Genomic_DNA"/>
</dbReference>